<dbReference type="PANTHER" id="PTHR43278:SF4">
    <property type="entry name" value="NAD(P)H-DEPENDENT FMN-CONTAINING OXIDOREDUCTASE YWQN-RELATED"/>
    <property type="match status" value="1"/>
</dbReference>
<dbReference type="Gene3D" id="3.40.50.360">
    <property type="match status" value="1"/>
</dbReference>
<evidence type="ECO:0000259" key="4">
    <source>
        <dbReference type="Pfam" id="PF03358"/>
    </source>
</evidence>
<evidence type="ECO:0000256" key="3">
    <source>
        <dbReference type="ARBA" id="ARBA00038292"/>
    </source>
</evidence>
<comment type="similarity">
    <text evidence="3">Belongs to the SsuE family. Isf subfamily.</text>
</comment>
<evidence type="ECO:0000256" key="1">
    <source>
        <dbReference type="ARBA" id="ARBA00022630"/>
    </source>
</evidence>
<organism evidence="5 6">
    <name type="scientific">Candidatus Lokiarchaeum ossiferum</name>
    <dbReference type="NCBI Taxonomy" id="2951803"/>
    <lineage>
        <taxon>Archaea</taxon>
        <taxon>Promethearchaeati</taxon>
        <taxon>Promethearchaeota</taxon>
        <taxon>Promethearchaeia</taxon>
        <taxon>Promethearchaeales</taxon>
        <taxon>Promethearchaeaceae</taxon>
        <taxon>Candidatus Lokiarchaeum</taxon>
    </lineage>
</organism>
<proteinExistence type="inferred from homology"/>
<evidence type="ECO:0000313" key="6">
    <source>
        <dbReference type="Proteomes" id="UP001208689"/>
    </source>
</evidence>
<dbReference type="EMBL" id="CP104013">
    <property type="protein sequence ID" value="UYP46186.1"/>
    <property type="molecule type" value="Genomic_DNA"/>
</dbReference>
<dbReference type="InterPro" id="IPR005025">
    <property type="entry name" value="FMN_Rdtase-like_dom"/>
</dbReference>
<dbReference type="Pfam" id="PF03358">
    <property type="entry name" value="FMN_red"/>
    <property type="match status" value="1"/>
</dbReference>
<dbReference type="InterPro" id="IPR029039">
    <property type="entry name" value="Flavoprotein-like_sf"/>
</dbReference>
<evidence type="ECO:0000256" key="2">
    <source>
        <dbReference type="ARBA" id="ARBA00022643"/>
    </source>
</evidence>
<sequence>MQSLIYLIMKVIGINGSTRANGNTQAALKEFGRVLQLAGHEMEIIELRKMKLNPCHACGQCSGTKMCVQKDDINEIFQKLDGADGIVLASPVYFSNVTARMAMFIERTGTMFCANERCFKGKIGASIAVARRAGTNVVYAMLNYYFGIGEMPIASSRYWNNIMARDRGDYDQDEEGIKIIQTLAHNMSNMLEKLR</sequence>
<dbReference type="PANTHER" id="PTHR43278">
    <property type="entry name" value="NAD(P)H-DEPENDENT FMN-CONTAINING OXIDOREDUCTASE YWQN-RELATED"/>
    <property type="match status" value="1"/>
</dbReference>
<keyword evidence="2" id="KW-0288">FMN</keyword>
<protein>
    <submittedName>
        <fullName evidence="5">Iron-sulfur flavoprotein</fullName>
    </submittedName>
</protein>
<accession>A0ABY6HUD7</accession>
<feature type="domain" description="NADPH-dependent FMN reductase-like" evidence="4">
    <location>
        <begin position="9"/>
        <end position="158"/>
    </location>
</feature>
<dbReference type="SUPFAM" id="SSF52218">
    <property type="entry name" value="Flavoproteins"/>
    <property type="match status" value="1"/>
</dbReference>
<dbReference type="Proteomes" id="UP001208689">
    <property type="component" value="Chromosome"/>
</dbReference>
<keyword evidence="1" id="KW-0285">Flavoprotein</keyword>
<dbReference type="InterPro" id="IPR051796">
    <property type="entry name" value="ISF_SsuE-like"/>
</dbReference>
<name>A0ABY6HUD7_9ARCH</name>
<reference evidence="5" key="1">
    <citation type="submission" date="2022-09" db="EMBL/GenBank/DDBJ databases">
        <title>Actin cytoskeleton and complex cell architecture in an #Asgard archaeon.</title>
        <authorList>
            <person name="Ponce Toledo R.I."/>
            <person name="Schleper C."/>
            <person name="Rodrigues Oliveira T."/>
            <person name="Wollweber F."/>
            <person name="Xu J."/>
            <person name="Rittmann S."/>
            <person name="Klingl A."/>
            <person name="Pilhofer M."/>
        </authorList>
    </citation>
    <scope>NUCLEOTIDE SEQUENCE</scope>
    <source>
        <strain evidence="5">B-35</strain>
    </source>
</reference>
<keyword evidence="6" id="KW-1185">Reference proteome</keyword>
<gene>
    <name evidence="5" type="ORF">NEF87_002471</name>
</gene>
<evidence type="ECO:0000313" key="5">
    <source>
        <dbReference type="EMBL" id="UYP46186.1"/>
    </source>
</evidence>